<evidence type="ECO:0000313" key="2">
    <source>
        <dbReference type="EMBL" id="KAK7965957.1"/>
    </source>
</evidence>
<keyword evidence="1" id="KW-0732">Signal</keyword>
<dbReference type="RefSeq" id="XP_066705349.1">
    <property type="nucleotide sequence ID" value="XM_066836456.1"/>
</dbReference>
<keyword evidence="3" id="KW-1185">Reference proteome</keyword>
<dbReference type="Proteomes" id="UP001391051">
    <property type="component" value="Unassembled WGS sequence"/>
</dbReference>
<proteinExistence type="predicted"/>
<protein>
    <submittedName>
        <fullName evidence="2">Uncharacterized protein</fullName>
    </submittedName>
</protein>
<name>A0ABR1QTT6_9PEZI</name>
<evidence type="ECO:0000313" key="3">
    <source>
        <dbReference type="Proteomes" id="UP001391051"/>
    </source>
</evidence>
<reference evidence="2 3" key="1">
    <citation type="submission" date="2023-01" db="EMBL/GenBank/DDBJ databases">
        <title>Analysis of 21 Apiospora genomes using comparative genomics revels a genus with tremendous synthesis potential of carbohydrate active enzymes and secondary metabolites.</title>
        <authorList>
            <person name="Sorensen T."/>
        </authorList>
    </citation>
    <scope>NUCLEOTIDE SEQUENCE [LARGE SCALE GENOMIC DNA]</scope>
    <source>
        <strain evidence="2 3">CBS 24483</strain>
    </source>
</reference>
<evidence type="ECO:0000256" key="1">
    <source>
        <dbReference type="SAM" id="SignalP"/>
    </source>
</evidence>
<dbReference type="GeneID" id="92069518"/>
<gene>
    <name evidence="2" type="ORF">PG986_000234</name>
</gene>
<organism evidence="2 3">
    <name type="scientific">Apiospora aurea</name>
    <dbReference type="NCBI Taxonomy" id="335848"/>
    <lineage>
        <taxon>Eukaryota</taxon>
        <taxon>Fungi</taxon>
        <taxon>Dikarya</taxon>
        <taxon>Ascomycota</taxon>
        <taxon>Pezizomycotina</taxon>
        <taxon>Sordariomycetes</taxon>
        <taxon>Xylariomycetidae</taxon>
        <taxon>Amphisphaeriales</taxon>
        <taxon>Apiosporaceae</taxon>
        <taxon>Apiospora</taxon>
    </lineage>
</organism>
<comment type="caution">
    <text evidence="2">The sequence shown here is derived from an EMBL/GenBank/DDBJ whole genome shotgun (WGS) entry which is preliminary data.</text>
</comment>
<sequence length="96" mass="11180">MRTMLLWLCTFASLRPYLGMDMGRIPNLRPPKRDPGTKSQEATYMEDWTWPGLHELPREEEEEIWQLSHAPFPSALLSSSFLVEKSKSPAWFALDK</sequence>
<feature type="chain" id="PRO_5046894083" evidence="1">
    <location>
        <begin position="20"/>
        <end position="96"/>
    </location>
</feature>
<accession>A0ABR1QTT6</accession>
<dbReference type="EMBL" id="JAQQWE010000001">
    <property type="protein sequence ID" value="KAK7965957.1"/>
    <property type="molecule type" value="Genomic_DNA"/>
</dbReference>
<feature type="signal peptide" evidence="1">
    <location>
        <begin position="1"/>
        <end position="19"/>
    </location>
</feature>